<organism evidence="1 2">
    <name type="scientific">Gibberella moniliformis (strain M3125 / FGSC 7600)</name>
    <name type="common">Maize ear and stalk rot fungus</name>
    <name type="synonym">Fusarium verticillioides</name>
    <dbReference type="NCBI Taxonomy" id="334819"/>
    <lineage>
        <taxon>Eukaryota</taxon>
        <taxon>Fungi</taxon>
        <taxon>Dikarya</taxon>
        <taxon>Ascomycota</taxon>
        <taxon>Pezizomycotina</taxon>
        <taxon>Sordariomycetes</taxon>
        <taxon>Hypocreomycetidae</taxon>
        <taxon>Hypocreales</taxon>
        <taxon>Nectriaceae</taxon>
        <taxon>Fusarium</taxon>
        <taxon>Fusarium fujikuroi species complex</taxon>
    </lineage>
</organism>
<dbReference type="EMBL" id="CM000579">
    <property type="protein sequence ID" value="EWG45285.1"/>
    <property type="molecule type" value="Genomic_DNA"/>
</dbReference>
<sequence length="111" mass="12270">MPPFWALLSENSIMYSTLLDSWSNVVNGVSTLCFVFKDELCSNIRLLMAVQPPLEKSVKIVPGNATLQALPLMADKWYQYHFINGLGISSVVINQVKTGVVGHNVKMSSRA</sequence>
<gene>
    <name evidence="1" type="ORF">FVEG_06127</name>
</gene>
<proteinExistence type="predicted"/>
<dbReference type="AlphaFoldDB" id="W7MCF0"/>
<accession>W7MCF0</accession>
<keyword evidence="2" id="KW-1185">Reference proteome</keyword>
<dbReference type="EMBL" id="DS022248">
    <property type="protein sequence ID" value="EWG45285.1"/>
    <property type="molecule type" value="Genomic_DNA"/>
</dbReference>
<reference evidence="1 2" key="1">
    <citation type="journal article" date="2010" name="Nature">
        <title>Comparative genomics reveals mobile pathogenicity chromosomes in Fusarium.</title>
        <authorList>
            <person name="Ma L.J."/>
            <person name="van der Does H.C."/>
            <person name="Borkovich K.A."/>
            <person name="Coleman J.J."/>
            <person name="Daboussi M.J."/>
            <person name="Di Pietro A."/>
            <person name="Dufresne M."/>
            <person name="Freitag M."/>
            <person name="Grabherr M."/>
            <person name="Henrissat B."/>
            <person name="Houterman P.M."/>
            <person name="Kang S."/>
            <person name="Shim W.B."/>
            <person name="Woloshuk C."/>
            <person name="Xie X."/>
            <person name="Xu J.R."/>
            <person name="Antoniw J."/>
            <person name="Baker S.E."/>
            <person name="Bluhm B.H."/>
            <person name="Breakspear A."/>
            <person name="Brown D.W."/>
            <person name="Butchko R.A."/>
            <person name="Chapman S."/>
            <person name="Coulson R."/>
            <person name="Coutinho P.M."/>
            <person name="Danchin E.G."/>
            <person name="Diener A."/>
            <person name="Gale L.R."/>
            <person name="Gardiner D.M."/>
            <person name="Goff S."/>
            <person name="Hammond-Kosack K.E."/>
            <person name="Hilburn K."/>
            <person name="Hua-Van A."/>
            <person name="Jonkers W."/>
            <person name="Kazan K."/>
            <person name="Kodira C.D."/>
            <person name="Koehrsen M."/>
            <person name="Kumar L."/>
            <person name="Lee Y.H."/>
            <person name="Li L."/>
            <person name="Manners J.M."/>
            <person name="Miranda-Saavedra D."/>
            <person name="Mukherjee M."/>
            <person name="Park G."/>
            <person name="Park J."/>
            <person name="Park S.Y."/>
            <person name="Proctor R.H."/>
            <person name="Regev A."/>
            <person name="Ruiz-Roldan M.C."/>
            <person name="Sain D."/>
            <person name="Sakthikumar S."/>
            <person name="Sykes S."/>
            <person name="Schwartz D.C."/>
            <person name="Turgeon B.G."/>
            <person name="Wapinski I."/>
            <person name="Yoder O."/>
            <person name="Young S."/>
            <person name="Zeng Q."/>
            <person name="Zhou S."/>
            <person name="Galagan J."/>
            <person name="Cuomo C.A."/>
            <person name="Kistler H.C."/>
            <person name="Rep M."/>
        </authorList>
    </citation>
    <scope>NUCLEOTIDE SEQUENCE [LARGE SCALE GENOMIC DNA]</scope>
    <source>
        <strain evidence="2">M3125 / FGSC 7600</strain>
    </source>
</reference>
<dbReference type="GeneID" id="30064048"/>
<dbReference type="KEGG" id="fvr:FVEG_06127"/>
<name>W7MCF0_GIBM7</name>
<dbReference type="HOGENOM" id="CLU_2158612_0_0_1"/>
<dbReference type="VEuPathDB" id="FungiDB:FVEG_06127"/>
<dbReference type="RefSeq" id="XP_018751476.1">
    <property type="nucleotide sequence ID" value="XM_018894395.1"/>
</dbReference>
<evidence type="ECO:0000313" key="1">
    <source>
        <dbReference type="EMBL" id="EWG45285.1"/>
    </source>
</evidence>
<evidence type="ECO:0000313" key="2">
    <source>
        <dbReference type="Proteomes" id="UP000009096"/>
    </source>
</evidence>
<dbReference type="Proteomes" id="UP000009096">
    <property type="component" value="Chromosome 2"/>
</dbReference>
<protein>
    <submittedName>
        <fullName evidence="1">Uncharacterized protein</fullName>
    </submittedName>
</protein>